<dbReference type="EMBL" id="JBEPLV010000008">
    <property type="protein sequence ID" value="MET3549406.1"/>
    <property type="molecule type" value="Genomic_DNA"/>
</dbReference>
<evidence type="ECO:0000313" key="2">
    <source>
        <dbReference type="Proteomes" id="UP001549098"/>
    </source>
</evidence>
<accession>A0ABV2FC94</accession>
<dbReference type="Proteomes" id="UP001549098">
    <property type="component" value="Unassembled WGS sequence"/>
</dbReference>
<comment type="caution">
    <text evidence="1">The sequence shown here is derived from an EMBL/GenBank/DDBJ whole genome shotgun (WGS) entry which is preliminary data.</text>
</comment>
<gene>
    <name evidence="1" type="ORF">ABID47_006043</name>
</gene>
<proteinExistence type="predicted"/>
<reference evidence="1 2" key="1">
    <citation type="submission" date="2024-06" db="EMBL/GenBank/DDBJ databases">
        <title>Genomic Encyclopedia of Type Strains, Phase IV (KMG-IV): sequencing the most valuable type-strain genomes for metagenomic binning, comparative biology and taxonomic classification.</title>
        <authorList>
            <person name="Goeker M."/>
        </authorList>
    </citation>
    <scope>NUCLEOTIDE SEQUENCE [LARGE SCALE GENOMIC DNA]</scope>
    <source>
        <strain evidence="1 2">DSM 17253</strain>
    </source>
</reference>
<evidence type="ECO:0000313" key="1">
    <source>
        <dbReference type="EMBL" id="MET3549406.1"/>
    </source>
</evidence>
<name>A0ABV2FC94_9BACL</name>
<sequence>MDYFFQSMTQEQAELIAYQWKYKDEYSFYDIAADQEDLQELLDEKH</sequence>
<organism evidence="1 2">
    <name type="scientific">Paenibacillus favisporus</name>
    <dbReference type="NCBI Taxonomy" id="221028"/>
    <lineage>
        <taxon>Bacteria</taxon>
        <taxon>Bacillati</taxon>
        <taxon>Bacillota</taxon>
        <taxon>Bacilli</taxon>
        <taxon>Bacillales</taxon>
        <taxon>Paenibacillaceae</taxon>
        <taxon>Paenibacillus</taxon>
    </lineage>
</organism>
<keyword evidence="2" id="KW-1185">Reference proteome</keyword>
<protein>
    <submittedName>
        <fullName evidence="1">Uncharacterized protein</fullName>
    </submittedName>
</protein>